<dbReference type="EMBL" id="CAJVPI010002261">
    <property type="protein sequence ID" value="CAG8639510.1"/>
    <property type="molecule type" value="Genomic_DNA"/>
</dbReference>
<name>A0A9N9DLL3_9GLOM</name>
<proteinExistence type="predicted"/>
<comment type="caution">
    <text evidence="1">The sequence shown here is derived from an EMBL/GenBank/DDBJ whole genome shotgun (WGS) entry which is preliminary data.</text>
</comment>
<evidence type="ECO:0000313" key="1">
    <source>
        <dbReference type="EMBL" id="CAG8639510.1"/>
    </source>
</evidence>
<accession>A0A9N9DLL3</accession>
<dbReference type="Proteomes" id="UP000789739">
    <property type="component" value="Unassembled WGS sequence"/>
</dbReference>
<organism evidence="1 2">
    <name type="scientific">Paraglomus brasilianum</name>
    <dbReference type="NCBI Taxonomy" id="144538"/>
    <lineage>
        <taxon>Eukaryota</taxon>
        <taxon>Fungi</taxon>
        <taxon>Fungi incertae sedis</taxon>
        <taxon>Mucoromycota</taxon>
        <taxon>Glomeromycotina</taxon>
        <taxon>Glomeromycetes</taxon>
        <taxon>Paraglomerales</taxon>
        <taxon>Paraglomeraceae</taxon>
        <taxon>Paraglomus</taxon>
    </lineage>
</organism>
<reference evidence="1" key="1">
    <citation type="submission" date="2021-06" db="EMBL/GenBank/DDBJ databases">
        <authorList>
            <person name="Kallberg Y."/>
            <person name="Tangrot J."/>
            <person name="Rosling A."/>
        </authorList>
    </citation>
    <scope>NUCLEOTIDE SEQUENCE</scope>
    <source>
        <strain evidence="1">BR232B</strain>
    </source>
</reference>
<dbReference type="AlphaFoldDB" id="A0A9N9DLL3"/>
<sequence length="144" mass="16268">MNQLQEFLTVTKAFLALQSLYLSDMQINLQFDLSAINITKLQSIAVDVSATLFLPEEYKHLVCGVATGDGAYLFNAASLFLAVNESLSLILHTATVHELLSYPEFYFHIPVFMTDWPWSNIALDANNRNDPDNNQYKKLTSTKM</sequence>
<evidence type="ECO:0000313" key="2">
    <source>
        <dbReference type="Proteomes" id="UP000789739"/>
    </source>
</evidence>
<protein>
    <submittedName>
        <fullName evidence="1">10404_t:CDS:1</fullName>
    </submittedName>
</protein>
<gene>
    <name evidence="1" type="ORF">PBRASI_LOCUS9693</name>
</gene>
<keyword evidence="2" id="KW-1185">Reference proteome</keyword>
<dbReference type="OrthoDB" id="5989585at2759"/>